<dbReference type="InterPro" id="IPR011989">
    <property type="entry name" value="ARM-like"/>
</dbReference>
<dbReference type="AlphaFoldDB" id="A0A1Y5I4G8"/>
<sequence length="841" mass="91642">MSPQTPVQKNKSKDFYDLIRRIGECKSKTDEDAIMQRESMLLRALLEQPKVDKHKIKEIMLRLMYLDMLGHDVSFGHIHAVKACVEPEVAIKRAGYLATTSFLNETHDLMILIVNTVQRDLKSDDYLVVCSALTAIMQLVNDETVPAVLPQVTELLMHPVAHVRKKAVMALMRFHQKSPQSVSHMHGKFREMICDKDPSVMSAAVCALHDLIALNPELHKNLTSSFVSVLKQIIDRRLAKSYDYHKVPAPFVQIKLLKTLAILGAHDRETSKEMYSVLEDTLARSDTKNQIGNALVYETVRTIASIYPSPQLLAQCALVVSRFIKSSNNNLKYIGLNALACIVNVNAQYAAEHQMAVVDCLEDSDEALRKKTLDLLYKMTKPNNVEVIVERMLAFLKRDGDKYSEQYVREETASRVAELSERYAPDAKWYVETMTELFVVAGDVVRPSIAQGLMRLIAEGTGDPAADELAQKSAVNAFLKLFNKPKLPLVLLETMAFVMGEFGELTGQSAKVLMDTLVDAAEGQAEGADVETLILSALAKIARRNGGGLSDKARHFVEMNMKSKCVEKQQRATEIAVLIAEGEPILSSVVQASAAEVDVDASLSSLNQYVSNALANGSKPYQDKVSRDAAAAVEAEARARAVESRVKANASVVRSSTPPTFERKQLHEPAPTSPASSTAPSAQKNDLDTFLSGGLQAHATSATEQPSRARDQPTEVHVDEMKLKLADALFGDSRPSTRSKEPANAFTPPPRGAPTMRGSTTAPSATFDLLSELAAPSANAPPPPPAQSSGDVFSQIDLMSLTPPKQAPPSTTSPTDANRSLSGGVAKGGGSKDPFADLFAK</sequence>
<dbReference type="EMBL" id="KZ155835">
    <property type="protein sequence ID" value="OUS43114.1"/>
    <property type="molecule type" value="Genomic_DNA"/>
</dbReference>
<dbReference type="eggNOG" id="KOG1062">
    <property type="taxonomic scope" value="Eukaryota"/>
</dbReference>
<evidence type="ECO:0000256" key="1">
    <source>
        <dbReference type="ARBA" id="ARBA00004308"/>
    </source>
</evidence>
<dbReference type="InterPro" id="IPR002553">
    <property type="entry name" value="Clathrin/coatomer_adapt-like_N"/>
</dbReference>
<feature type="region of interest" description="Disordered" evidence="5">
    <location>
        <begin position="647"/>
        <end position="688"/>
    </location>
</feature>
<accession>A0A1Y5I4G8</accession>
<dbReference type="Pfam" id="PF01602">
    <property type="entry name" value="Adaptin_N"/>
    <property type="match status" value="1"/>
</dbReference>
<evidence type="ECO:0000259" key="6">
    <source>
        <dbReference type="Pfam" id="PF01602"/>
    </source>
</evidence>
<keyword evidence="4" id="KW-0472">Membrane</keyword>
<feature type="region of interest" description="Disordered" evidence="5">
    <location>
        <begin position="775"/>
        <end position="841"/>
    </location>
</feature>
<dbReference type="GO" id="GO:0006886">
    <property type="term" value="P:intracellular protein transport"/>
    <property type="evidence" value="ECO:0007669"/>
    <property type="project" value="InterPro"/>
</dbReference>
<keyword evidence="3" id="KW-0653">Protein transport</keyword>
<name>A0A1Y5I4G8_OSTTA</name>
<evidence type="ECO:0000313" key="7">
    <source>
        <dbReference type="EMBL" id="OUS43114.1"/>
    </source>
</evidence>
<feature type="domain" description="Clathrin/coatomer adaptor adaptin-like N-terminal" evidence="6">
    <location>
        <begin position="41"/>
        <end position="580"/>
    </location>
</feature>
<gene>
    <name evidence="7" type="ORF">BE221DRAFT_219659</name>
</gene>
<evidence type="ECO:0000256" key="4">
    <source>
        <dbReference type="ARBA" id="ARBA00023136"/>
    </source>
</evidence>
<comment type="subcellular location">
    <subcellularLocation>
        <location evidence="1">Endomembrane system</location>
    </subcellularLocation>
</comment>
<reference evidence="7" key="1">
    <citation type="submission" date="2017-04" db="EMBL/GenBank/DDBJ databases">
        <title>Population genomics of picophytoplankton unveils novel chromosome hypervariability.</title>
        <authorList>
            <consortium name="DOE Joint Genome Institute"/>
            <person name="Blanc-Mathieu R."/>
            <person name="Krasovec M."/>
            <person name="Hebrard M."/>
            <person name="Yau S."/>
            <person name="Desgranges E."/>
            <person name="Martin J."/>
            <person name="Schackwitz W."/>
            <person name="Kuo A."/>
            <person name="Salin G."/>
            <person name="Donnadieu C."/>
            <person name="Desdevises Y."/>
            <person name="Sanchez-Ferandin S."/>
            <person name="Moreau H."/>
            <person name="Rivals E."/>
            <person name="Grigoriev I.V."/>
            <person name="Grimsley N."/>
            <person name="Eyre-Walker A."/>
            <person name="Piganeau G."/>
        </authorList>
    </citation>
    <scope>NUCLEOTIDE SEQUENCE [LARGE SCALE GENOMIC DNA]</scope>
    <source>
        <strain evidence="7">RCC 1115</strain>
    </source>
</reference>
<protein>
    <submittedName>
        <fullName evidence="7">Putative adapter-related protein complex 4 epsilon 1 subunit</fullName>
    </submittedName>
</protein>
<dbReference type="GO" id="GO:0012505">
    <property type="term" value="C:endomembrane system"/>
    <property type="evidence" value="ECO:0007669"/>
    <property type="project" value="UniProtKB-SubCell"/>
</dbReference>
<feature type="compositionally biased region" description="Polar residues" evidence="5">
    <location>
        <begin position="808"/>
        <end position="821"/>
    </location>
</feature>
<evidence type="ECO:0000256" key="3">
    <source>
        <dbReference type="ARBA" id="ARBA00022927"/>
    </source>
</evidence>
<dbReference type="GO" id="GO:0030117">
    <property type="term" value="C:membrane coat"/>
    <property type="evidence" value="ECO:0007669"/>
    <property type="project" value="InterPro"/>
</dbReference>
<evidence type="ECO:0000256" key="2">
    <source>
        <dbReference type="ARBA" id="ARBA00022448"/>
    </source>
</evidence>
<organism evidence="7">
    <name type="scientific">Ostreococcus tauri</name>
    <name type="common">Marine green alga</name>
    <dbReference type="NCBI Taxonomy" id="70448"/>
    <lineage>
        <taxon>Eukaryota</taxon>
        <taxon>Viridiplantae</taxon>
        <taxon>Chlorophyta</taxon>
        <taxon>Mamiellophyceae</taxon>
        <taxon>Mamiellales</taxon>
        <taxon>Bathycoccaceae</taxon>
        <taxon>Ostreococcus</taxon>
    </lineage>
</organism>
<dbReference type="Proteomes" id="UP000195557">
    <property type="component" value="Unassembled WGS sequence"/>
</dbReference>
<proteinExistence type="predicted"/>
<feature type="compositionally biased region" description="Low complexity" evidence="5">
    <location>
        <begin position="669"/>
        <end position="682"/>
    </location>
</feature>
<dbReference type="PANTHER" id="PTHR22780">
    <property type="entry name" value="ADAPTIN, ALPHA/GAMMA/EPSILON"/>
    <property type="match status" value="1"/>
</dbReference>
<dbReference type="InterPro" id="IPR016024">
    <property type="entry name" value="ARM-type_fold"/>
</dbReference>
<keyword evidence="2" id="KW-0813">Transport</keyword>
<dbReference type="GO" id="GO:0016192">
    <property type="term" value="P:vesicle-mediated transport"/>
    <property type="evidence" value="ECO:0007669"/>
    <property type="project" value="InterPro"/>
</dbReference>
<dbReference type="SUPFAM" id="SSF48371">
    <property type="entry name" value="ARM repeat"/>
    <property type="match status" value="1"/>
</dbReference>
<dbReference type="Gene3D" id="1.25.10.10">
    <property type="entry name" value="Leucine-rich Repeat Variant"/>
    <property type="match status" value="1"/>
</dbReference>
<dbReference type="InterPro" id="IPR050840">
    <property type="entry name" value="Adaptor_Complx_Large_Subunit"/>
</dbReference>
<evidence type="ECO:0000256" key="5">
    <source>
        <dbReference type="SAM" id="MobiDB-lite"/>
    </source>
</evidence>
<feature type="region of interest" description="Disordered" evidence="5">
    <location>
        <begin position="730"/>
        <end position="762"/>
    </location>
</feature>